<dbReference type="InterPro" id="IPR003772">
    <property type="entry name" value="YceD"/>
</dbReference>
<name>A0A2V1HZE3_9MICO</name>
<reference evidence="1 2" key="1">
    <citation type="submission" date="2018-05" db="EMBL/GenBank/DDBJ databases">
        <title>Amnibacterium sp. M8JJ-5, whole genome shotgun sequence.</title>
        <authorList>
            <person name="Tuo L."/>
        </authorList>
    </citation>
    <scope>NUCLEOTIDE SEQUENCE [LARGE SCALE GENOMIC DNA]</scope>
    <source>
        <strain evidence="1 2">M8JJ-5</strain>
    </source>
</reference>
<dbReference type="Proteomes" id="UP000244893">
    <property type="component" value="Unassembled WGS sequence"/>
</dbReference>
<sequence length="177" mass="19999">MADKNPYLINVRDLLRQPGEQRERDLVFDNPEKLGEGLAWVPVGREISIHLRLEVIHEGILISGEVSTVADAQSARTLTDFELPLEVDFQELFAYPSEDPFDYEVQGDHVDLEQVVRDAVVLSLPFQPEMPGEPEEVELADGITLVLADDEAEAPLDERWAALGQLREQTDVPREER</sequence>
<gene>
    <name evidence="1" type="ORF">DDQ50_06555</name>
</gene>
<dbReference type="EMBL" id="QEOP01000001">
    <property type="protein sequence ID" value="PVZ96094.1"/>
    <property type="molecule type" value="Genomic_DNA"/>
</dbReference>
<organism evidence="1 2">
    <name type="scientific">Amnibacterium flavum</name>
    <dbReference type="NCBI Taxonomy" id="2173173"/>
    <lineage>
        <taxon>Bacteria</taxon>
        <taxon>Bacillati</taxon>
        <taxon>Actinomycetota</taxon>
        <taxon>Actinomycetes</taxon>
        <taxon>Micrococcales</taxon>
        <taxon>Microbacteriaceae</taxon>
        <taxon>Amnibacterium</taxon>
    </lineage>
</organism>
<dbReference type="Pfam" id="PF02620">
    <property type="entry name" value="YceD"/>
    <property type="match status" value="1"/>
</dbReference>
<dbReference type="RefSeq" id="WP_116755828.1">
    <property type="nucleotide sequence ID" value="NZ_JBHUEX010000001.1"/>
</dbReference>
<evidence type="ECO:0000313" key="2">
    <source>
        <dbReference type="Proteomes" id="UP000244893"/>
    </source>
</evidence>
<accession>A0A2V1HZE3</accession>
<dbReference type="OrthoDB" id="9790372at2"/>
<protein>
    <recommendedName>
        <fullName evidence="3">Metal-binding protein</fullName>
    </recommendedName>
</protein>
<evidence type="ECO:0008006" key="3">
    <source>
        <dbReference type="Google" id="ProtNLM"/>
    </source>
</evidence>
<evidence type="ECO:0000313" key="1">
    <source>
        <dbReference type="EMBL" id="PVZ96094.1"/>
    </source>
</evidence>
<proteinExistence type="predicted"/>
<comment type="caution">
    <text evidence="1">The sequence shown here is derived from an EMBL/GenBank/DDBJ whole genome shotgun (WGS) entry which is preliminary data.</text>
</comment>
<keyword evidence="2" id="KW-1185">Reference proteome</keyword>
<dbReference type="AlphaFoldDB" id="A0A2V1HZE3"/>